<dbReference type="FunFam" id="2.10.25.10:FF:000275">
    <property type="entry name" value="usherin"/>
    <property type="match status" value="2"/>
</dbReference>
<evidence type="ECO:0000256" key="7">
    <source>
        <dbReference type="ARBA" id="ARBA00023054"/>
    </source>
</evidence>
<dbReference type="PROSITE" id="PS50853">
    <property type="entry name" value="FN3"/>
    <property type="match status" value="29"/>
</dbReference>
<keyword evidence="9" id="KW-0325">Glycoprotein</keyword>
<feature type="domain" description="Laminin G" evidence="15">
    <location>
        <begin position="1515"/>
        <end position="1714"/>
    </location>
</feature>
<dbReference type="FunFam" id="2.60.40.10:FF:001227">
    <property type="entry name" value="Usherin"/>
    <property type="match status" value="1"/>
</dbReference>
<dbReference type="InterPro" id="IPR001791">
    <property type="entry name" value="Laminin_G"/>
</dbReference>
<feature type="disulfide bond" evidence="12">
    <location>
        <begin position="849"/>
        <end position="858"/>
    </location>
</feature>
<feature type="domain" description="Fibronectin type-III" evidence="17">
    <location>
        <begin position="4099"/>
        <end position="4188"/>
    </location>
</feature>
<feature type="domain" description="Fibronectin type-III" evidence="17">
    <location>
        <begin position="3891"/>
        <end position="3993"/>
    </location>
</feature>
<feature type="disulfide bond" evidence="12">
    <location>
        <begin position="920"/>
        <end position="934"/>
    </location>
</feature>
<keyword evidence="14" id="KW-0472">Membrane</keyword>
<dbReference type="SMART" id="SM00560">
    <property type="entry name" value="LamGL"/>
    <property type="match status" value="1"/>
</dbReference>
<dbReference type="InterPro" id="IPR013783">
    <property type="entry name" value="Ig-like_fold"/>
</dbReference>
<feature type="domain" description="Fibronectin type-III" evidence="17">
    <location>
        <begin position="2265"/>
        <end position="2353"/>
    </location>
</feature>
<dbReference type="FunFam" id="2.60.120.200:FF:000111">
    <property type="entry name" value="Usherin"/>
    <property type="match status" value="1"/>
</dbReference>
<keyword evidence="20" id="KW-1185">Reference proteome</keyword>
<reference evidence="20" key="1">
    <citation type="journal article" date="2002" name="Science">
        <title>The draft genome of Ciona intestinalis: insights into chordate and vertebrate origins.</title>
        <authorList>
            <person name="Dehal P."/>
            <person name="Satou Y."/>
            <person name="Campbell R.K."/>
            <person name="Chapman J."/>
            <person name="Degnan B."/>
            <person name="De Tomaso A."/>
            <person name="Davidson B."/>
            <person name="Di Gregorio A."/>
            <person name="Gelpke M."/>
            <person name="Goodstein D.M."/>
            <person name="Harafuji N."/>
            <person name="Hastings K.E."/>
            <person name="Ho I."/>
            <person name="Hotta K."/>
            <person name="Huang W."/>
            <person name="Kawashima T."/>
            <person name="Lemaire P."/>
            <person name="Martinez D."/>
            <person name="Meinertzhagen I.A."/>
            <person name="Necula S."/>
            <person name="Nonaka M."/>
            <person name="Putnam N."/>
            <person name="Rash S."/>
            <person name="Saiga H."/>
            <person name="Satake M."/>
            <person name="Terry A."/>
            <person name="Yamada L."/>
            <person name="Wang H.G."/>
            <person name="Awazu S."/>
            <person name="Azumi K."/>
            <person name="Boore J."/>
            <person name="Branno M."/>
            <person name="Chin-Bow S."/>
            <person name="DeSantis R."/>
            <person name="Doyle S."/>
            <person name="Francino P."/>
            <person name="Keys D.N."/>
            <person name="Haga S."/>
            <person name="Hayashi H."/>
            <person name="Hino K."/>
            <person name="Imai K.S."/>
            <person name="Inaba K."/>
            <person name="Kano S."/>
            <person name="Kobayashi K."/>
            <person name="Kobayashi M."/>
            <person name="Lee B.I."/>
            <person name="Makabe K.W."/>
            <person name="Manohar C."/>
            <person name="Matassi G."/>
            <person name="Medina M."/>
            <person name="Mochizuki Y."/>
            <person name="Mount S."/>
            <person name="Morishita T."/>
            <person name="Miura S."/>
            <person name="Nakayama A."/>
            <person name="Nishizaka S."/>
            <person name="Nomoto H."/>
            <person name="Ohta F."/>
            <person name="Oishi K."/>
            <person name="Rigoutsos I."/>
            <person name="Sano M."/>
            <person name="Sasaki A."/>
            <person name="Sasakura Y."/>
            <person name="Shoguchi E."/>
            <person name="Shin-i T."/>
            <person name="Spagnuolo A."/>
            <person name="Stainier D."/>
            <person name="Suzuki M.M."/>
            <person name="Tassy O."/>
            <person name="Takatori N."/>
            <person name="Tokuoka M."/>
            <person name="Yagi K."/>
            <person name="Yoshizaki F."/>
            <person name="Wada S."/>
            <person name="Zhang C."/>
            <person name="Hyatt P.D."/>
            <person name="Larimer F."/>
            <person name="Detter C."/>
            <person name="Doggett N."/>
            <person name="Glavina T."/>
            <person name="Hawkins T."/>
            <person name="Richardson P."/>
            <person name="Lucas S."/>
            <person name="Kohara Y."/>
            <person name="Levine M."/>
            <person name="Satoh N."/>
            <person name="Rokhsar D.S."/>
        </authorList>
    </citation>
    <scope>NUCLEOTIDE SEQUENCE [LARGE SCALE GENOMIC DNA]</scope>
</reference>
<dbReference type="FunFam" id="2.60.40.10:FF:003407">
    <property type="match status" value="1"/>
</dbReference>
<feature type="domain" description="Fibronectin type-III" evidence="17">
    <location>
        <begin position="1970"/>
        <end position="2075"/>
    </location>
</feature>
<dbReference type="FunFam" id="2.60.40.10:FF:001004">
    <property type="entry name" value="Usherin"/>
    <property type="match status" value="1"/>
</dbReference>
<dbReference type="FunFam" id="2.10.25.10:FF:000224">
    <property type="entry name" value="Usherin"/>
    <property type="match status" value="1"/>
</dbReference>
<dbReference type="FunFam" id="2.60.40.10:FF:001716">
    <property type="entry name" value="Usherin"/>
    <property type="match status" value="1"/>
</dbReference>
<dbReference type="HOGENOM" id="CLU_000067_0_0_1"/>
<comment type="caution">
    <text evidence="12">Lacks conserved residue(s) required for the propagation of feature annotation.</text>
</comment>
<evidence type="ECO:0000256" key="1">
    <source>
        <dbReference type="ARBA" id="ARBA00004316"/>
    </source>
</evidence>
<feature type="domain" description="Fibronectin type-III" evidence="17">
    <location>
        <begin position="3528"/>
        <end position="3616"/>
    </location>
</feature>
<dbReference type="CDD" id="cd00110">
    <property type="entry name" value="LamG"/>
    <property type="match status" value="2"/>
</dbReference>
<evidence type="ECO:0000259" key="18">
    <source>
        <dbReference type="PROSITE" id="PS51117"/>
    </source>
</evidence>
<dbReference type="SUPFAM" id="SSF49899">
    <property type="entry name" value="Concanavalin A-like lectins/glucanases"/>
    <property type="match status" value="3"/>
</dbReference>
<feature type="domain" description="Laminin EGF-like" evidence="16">
    <location>
        <begin position="992"/>
        <end position="1042"/>
    </location>
</feature>
<dbReference type="FunFam" id="2.60.40.10:FF:001176">
    <property type="entry name" value="Usherin"/>
    <property type="match status" value="1"/>
</dbReference>
<evidence type="ECO:0000259" key="16">
    <source>
        <dbReference type="PROSITE" id="PS50027"/>
    </source>
</evidence>
<dbReference type="SUPFAM" id="SSF57196">
    <property type="entry name" value="EGF/Laminin"/>
    <property type="match status" value="8"/>
</dbReference>
<feature type="domain" description="Fibronectin type-III" evidence="17">
    <location>
        <begin position="3617"/>
        <end position="3707"/>
    </location>
</feature>
<dbReference type="PROSITE" id="PS51117">
    <property type="entry name" value="LAMININ_NTER"/>
    <property type="match status" value="1"/>
</dbReference>
<feature type="domain" description="Fibronectin type-III" evidence="17">
    <location>
        <begin position="4776"/>
        <end position="4867"/>
    </location>
</feature>
<evidence type="ECO:0000256" key="13">
    <source>
        <dbReference type="SAM" id="MobiDB-lite"/>
    </source>
</evidence>
<keyword evidence="8 12" id="KW-1015">Disulfide bond</keyword>
<keyword evidence="3" id="KW-0964">Secreted</keyword>
<dbReference type="Pfam" id="PF00041">
    <property type="entry name" value="fn3"/>
    <property type="match status" value="16"/>
</dbReference>
<feature type="domain" description="Fibronectin type-III" evidence="17">
    <location>
        <begin position="4296"/>
        <end position="4385"/>
    </location>
</feature>
<keyword evidence="7" id="KW-0175">Coiled coil</keyword>
<feature type="transmembrane region" description="Helical" evidence="14">
    <location>
        <begin position="5086"/>
        <end position="5107"/>
    </location>
</feature>
<protein>
    <recommendedName>
        <fullName evidence="21">Usherin</fullName>
    </recommendedName>
</protein>
<feature type="domain" description="Fibronectin type-III" evidence="17">
    <location>
        <begin position="2354"/>
        <end position="2456"/>
    </location>
</feature>
<dbReference type="GeneTree" id="ENSGT00940000158456"/>
<feature type="domain" description="Fibronectin type-III" evidence="17">
    <location>
        <begin position="4477"/>
        <end position="4565"/>
    </location>
</feature>
<feature type="domain" description="Fibronectin type-III" evidence="17">
    <location>
        <begin position="4192"/>
        <end position="4292"/>
    </location>
</feature>
<feature type="domain" description="Laminin EGF-like" evidence="16">
    <location>
        <begin position="937"/>
        <end position="991"/>
    </location>
</feature>
<dbReference type="InterPro" id="IPR002049">
    <property type="entry name" value="LE_dom"/>
</dbReference>
<evidence type="ECO:0000256" key="8">
    <source>
        <dbReference type="ARBA" id="ARBA00023157"/>
    </source>
</evidence>
<dbReference type="FunFam" id="2.60.40.10:FF:002683">
    <property type="entry name" value="Predicted protein"/>
    <property type="match status" value="1"/>
</dbReference>
<feature type="domain" description="Fibronectin type-III" evidence="17">
    <location>
        <begin position="1235"/>
        <end position="1354"/>
    </location>
</feature>
<feature type="domain" description="Fibronectin type-III" evidence="17">
    <location>
        <begin position="4670"/>
        <end position="4775"/>
    </location>
</feature>
<feature type="domain" description="Fibronectin type-III" evidence="17">
    <location>
        <begin position="2646"/>
        <end position="2749"/>
    </location>
</feature>
<feature type="disulfide bond" evidence="12">
    <location>
        <begin position="939"/>
        <end position="956"/>
    </location>
</feature>
<dbReference type="SMART" id="SM00060">
    <property type="entry name" value="FN3"/>
    <property type="match status" value="30"/>
</dbReference>
<feature type="disulfide bond" evidence="12">
    <location>
        <begin position="994"/>
        <end position="1011"/>
    </location>
</feature>
<dbReference type="FunFam" id="2.60.120.200:FF:000559">
    <property type="entry name" value="Predicted protein"/>
    <property type="match status" value="1"/>
</dbReference>
<reference evidence="19" key="3">
    <citation type="submission" date="2025-09" db="UniProtKB">
        <authorList>
            <consortium name="Ensembl"/>
        </authorList>
    </citation>
    <scope>IDENTIFICATION</scope>
</reference>
<dbReference type="Pfam" id="PF00053">
    <property type="entry name" value="EGF_laminin"/>
    <property type="match status" value="10"/>
</dbReference>
<feature type="domain" description="Fibronectin type-III" evidence="17">
    <location>
        <begin position="4868"/>
        <end position="4974"/>
    </location>
</feature>
<dbReference type="Ensembl" id="ENSCINT00000009921.3">
    <property type="protein sequence ID" value="ENSCINP00000009921.3"/>
    <property type="gene ID" value="ENSCING00000004793.3"/>
</dbReference>
<feature type="domain" description="Fibronectin type-III" evidence="17">
    <location>
        <begin position="2949"/>
        <end position="3042"/>
    </location>
</feature>
<feature type="domain" description="Fibronectin type-III" evidence="17">
    <location>
        <begin position="2845"/>
        <end position="2945"/>
    </location>
</feature>
<dbReference type="InterPro" id="IPR013320">
    <property type="entry name" value="ConA-like_dom_sf"/>
</dbReference>
<dbReference type="PROSITE" id="PS01248">
    <property type="entry name" value="EGF_LAM_1"/>
    <property type="match status" value="2"/>
</dbReference>
<evidence type="ECO:0000256" key="2">
    <source>
        <dbReference type="ARBA" id="ARBA00004498"/>
    </source>
</evidence>
<keyword evidence="10" id="KW-0966">Cell projection</keyword>
<dbReference type="InterPro" id="IPR036116">
    <property type="entry name" value="FN3_sf"/>
</dbReference>
<feature type="domain" description="Fibronectin type-III" evidence="17">
    <location>
        <begin position="2460"/>
        <end position="2554"/>
    </location>
</feature>
<feature type="domain" description="Laminin EGF-like" evidence="16">
    <location>
        <begin position="879"/>
        <end position="936"/>
    </location>
</feature>
<keyword evidence="5" id="KW-0732">Signal</keyword>
<dbReference type="GO" id="GO:0009887">
    <property type="term" value="P:animal organ morphogenesis"/>
    <property type="evidence" value="ECO:0000318"/>
    <property type="project" value="GO_Central"/>
</dbReference>
<feature type="disulfide bond" evidence="12">
    <location>
        <begin position="696"/>
        <end position="705"/>
    </location>
</feature>
<dbReference type="Proteomes" id="UP000008144">
    <property type="component" value="Unassembled WGS sequence"/>
</dbReference>
<dbReference type="Pfam" id="PF02210">
    <property type="entry name" value="Laminin_G_2"/>
    <property type="match status" value="2"/>
</dbReference>
<dbReference type="GO" id="GO:0009888">
    <property type="term" value="P:tissue development"/>
    <property type="evidence" value="ECO:0000318"/>
    <property type="project" value="GO_Central"/>
</dbReference>
<feature type="region of interest" description="Disordered" evidence="13">
    <location>
        <begin position="4550"/>
        <end position="4570"/>
    </location>
</feature>
<dbReference type="FunFam" id="2.10.25.10:FF:000135">
    <property type="entry name" value="Laminin subunit beta 4"/>
    <property type="match status" value="1"/>
</dbReference>
<evidence type="ECO:0000256" key="10">
    <source>
        <dbReference type="ARBA" id="ARBA00023273"/>
    </source>
</evidence>
<feature type="domain" description="Laminin EGF-like" evidence="16">
    <location>
        <begin position="673"/>
        <end position="725"/>
    </location>
</feature>
<dbReference type="PANTHER" id="PTHR46957:SF7">
    <property type="entry name" value="USHERIN"/>
    <property type="match status" value="1"/>
</dbReference>
<feature type="domain" description="Fibronectin type-III" evidence="17">
    <location>
        <begin position="1140"/>
        <end position="1234"/>
    </location>
</feature>
<dbReference type="SUPFAM" id="SSF49265">
    <property type="entry name" value="Fibronectin type III"/>
    <property type="match status" value="20"/>
</dbReference>
<feature type="domain" description="Fibronectin type-III" evidence="17">
    <location>
        <begin position="3046"/>
        <end position="3132"/>
    </location>
</feature>
<dbReference type="SMART" id="SM00136">
    <property type="entry name" value="LamNT"/>
    <property type="match status" value="1"/>
</dbReference>
<evidence type="ECO:0000256" key="9">
    <source>
        <dbReference type="ARBA" id="ARBA00023180"/>
    </source>
</evidence>
<evidence type="ECO:0000259" key="15">
    <source>
        <dbReference type="PROSITE" id="PS50025"/>
    </source>
</evidence>
<accession>F6RF18</accession>
<feature type="disulfide bond" evidence="12">
    <location>
        <begin position="728"/>
        <end position="745"/>
    </location>
</feature>
<feature type="domain" description="Fibronectin type-III" evidence="17">
    <location>
        <begin position="2076"/>
        <end position="2162"/>
    </location>
</feature>
<feature type="compositionally biased region" description="Polar residues" evidence="13">
    <location>
        <begin position="4550"/>
        <end position="4562"/>
    </location>
</feature>
<dbReference type="FunFam" id="2.60.40.10:FF:000819">
    <property type="entry name" value="Usherin"/>
    <property type="match status" value="1"/>
</dbReference>
<feature type="domain" description="Fibronectin type-III" evidence="17">
    <location>
        <begin position="1046"/>
        <end position="1139"/>
    </location>
</feature>
<sequence>GTNPPLEDVAKFKPISTTPPSATCGMNGRADFCAPVDSEEGLRENACNIKICNQGCPGRDRENDAAPRFLKLLEGDAGTCVTPDFADMPRRGSASYVFLNDRACRFIPSGVPRMGRRGHFTMAVWLKQRRGNAGVILEKIAGPGRHKQVVFLVLVGSFSIVLQYRAVDGRPQYKMIPVNFPSDNWQHLAIQVYGTAISVFINGVETDGTPFATSVLESRMTDINNQPIIRVGQRVRATGQYVGRMQDFRWYDRALTNSEIEEIATGVFPEVNILPNCLCPEGFPRVHPLEQRYCIPNGVPDTSPQRRLRVDPDAHPLAYINDDDSSTTWISSLGIYMPGGLTININLENGEYEIFYIVLQFYSPQPKGITISRFSNDTDGDMQLWGHFADDCRIRFRYENNQPLNSPTDVNCIQFPPHSEHEIPYQRSNITFNLLSQPPNARPGYNDFYGTPGLMDFVMASKVQIRLQYQYFTTPEYVNIKHQYYGMDGIKVIGRCNCNGHAEACDTSVSPYQCNCLDYSNTEGYQCERCKPLFNNKPFRIGDTDSSYDCQQCECHQHALSCHYEEGLDPNPGDHFRGGGGVCDDCLHNTAAGRHCEQCATLFYRMSERALEAVDVCKPCGCLRAGVVNETMDCAKIDGQCECKPRVRSRRCNICVDGFFNLRRDNPEGCDNCNCTLSGTVNRTITCTPRTGQCRCKSNVRNKRCTDCQFGFKNLTDSNIDGCEPCNCNRVGSRDQYCDPITGQCFCKENVEGMFCDKCQNGFWGLSSTGCQPCGCDGAGTEAGTTCDKDTGQCVCKAHTQGRTCNECVDEYYNLVATNPQGCETCSCDHRGTTNASLVCDKQNGQCSCKEHVDGRVCNLCRGNTFGLRATLVSGCEACNCDPRGTSLGDQLSPNELVCDSNSGQCACLPSREGRRCDQCSPGFYLPANNATGCLVCDCHQVGSVSQTCNNVTGMCPCKPAETGAGLTGRRCDECAANFWNFHPLFGTCQQCGCHAPGSESSDCNPVTGQCPCKGNVIGTHCDTCRPGSSHMSENNPMGCYSHPEQQAAPEQGEVKPRWIVVRWNPPDLPNGDILAYKLFRNDEIVYSVNDSSPFTGKQYNDTSLLPYTNYDYHVDTSNVGGMVSSPTLRVRTLAGVPTGIPPLSVSRVRARRAIFEWGEPAVAHGPIETYVLQSVTTADDDSVEVHYRGLATRTEIESLRPFTNYTFTLRACTSGGCGDSLPLVVITPEAKPAQQLPPVITPISNTSLVVSWEPPQEANGIIHQYEVMMRGKPGPDGAHYPLQKVVFQSHGAYNPWHTSSPGYNPLPQPKTNFTQNNLQPFTEYEFFVSSSNSLGSVQSPWVTARTLEGTPVAMGSPMLEAISSFEVNITWEAPDPVMEVRGNVVMYQVILTQNNTSGNPNAPPFEDVVIICFQVIYSCGPTIQHFVAVGFKPYTSHNITMKLCNSISCVFSEPSRVTTLPAAPVGQAPPSAHGRDQHSIDLSWEDPAKVNGPRPEFSLMRSPVAFSNPPIEMSRGVRFPGHSYITFAPDILPRDASYSGILFWFRTYEPDCLLFLAASPLSSGGLRQEYLVIQLKDGRPWFLFDAQNNPTSVTTNNDNMKRYDDGKWHRLEVNRFNRDGYIEVDVIYTGSKTSTSGTTVIGVNDGIYVGGVPGNFTLGRPNDQGDNVAVLKSLIGCVKNIQVQRDGALGEWSNVSWDEAQHWYRAYEPWQGCPVELDRPAVHFLGRGHLEMAEKLGVLDQNAWEISLDFRTNFASGILLYATGSQDNILIVYLLNGVVRCLLSSGSAQDTEIQIDSTLPPCDGDWHELKVLNNAGQIFFRLDSVESDRMRVNFQSPSVFDLSTGLFVGGAPVQVLKELVTKIDEGARSYGGCIRNLEVDGRRINLSRDVTLAVNVDLDGCPISQNSSQCIETSITLVHTGMGHQYTDTELNHSVFTRYLYKVASANAGGQAQSDWMITRSGEGVPHTVPTPYNEETGSGREIKLEWRRPLRTNGVIDNYTLTAVEVEKDMNTSQSAVPIKNGTVVTATFNGDIHIGNITGLTPWTSYSINLKACTVSGCSNSSGSIIVTTPEEIPEGVRDPTSSVTPYNMTIKWLPPIYANGQITRYDLFHNGTVVYSGFNTFHVIPGLPIYTPQNIRLEACTLAGCNTSEEVTLYSGQLPPLYIDQPMATVRGPYTVEVRWLEPPILNGILERYILYLHDDSAEEIPPGRVVYNSTMMLLDHTLTDLIAGTQYQITVAACTGGGCTFSSPTPCRTSESVPEEIDAPTLVATSPNMIQASWSEPALPNGDITLYSLYHNDRLVHNSTTPSMTDMVDLLPWSRHTFRVRVCTARGCSFGPEASIRTLESPPQGRVQLSVTVLGASTIETMWEEPEHQNGHIMYTVICTGLFYTERPGQGIKAVRDSRNMLNSTESQEWMRINDLVPFSDYTVKVNASNSAGYVISNQRSISMPPGLPYGVNPPQLTSHSPDSILAQWEDPVRNNAPGNSMFQLLYRTVSPPGNEIALFTSETRQMSYNLTGLEAYTEYEFQLVGSNPFGSTSSGWASIYTKQDRPTSMDPPIVYEIDSWSVHVTWESPSQPNGIVGSFRLIENERLRTELPGNFTEFRADNLSPFTTYSYRVEACTEAGCTSSETSASVTTSAAAPEDFQAPTLRSDSPSSVFVSWRRPTYSHGILDNYKLERRLNTSDPENSPVTLLGSFVPSQLPRYLDESIDLRPYTSYQYRVVASTLAGGSTISEWSTIRTRPGRPGGVLAPSVVVSGSESAHIQWQRPVQENGPIIRYEISFPEPKIQIYDITQRDYNITTLIPYTSYQITITACTIGGCTESPTTDVMTDADVPRGLAPPVATPISERYVNVQWRPPTFPNGPGIYYELSRTIISQPLLVDQPSYINVTENIFTTNGLIYEDRSLQRFTTCEYRLSVFNTIVQGSMASNSTRVTTHAGFPSSPGVLEVAIHNHTSALLWWQPPDLFALQGRVHNYYIRYYSTRNNSDRIHKFPPATTSWVVSNLYPGTMYVFTLDVDNGAHNVTSAPVQATTDDGAPMGVGIPVINSISPSQLRVSWLAPLQPNGRIVTYCILINNNSYVTNMTEAGSYTVNNLRPYTVYNIKIEACTVYACAESNTTQATTLENNPTNIDAPTIQLAGTNSVGLEWSVPRRPNGIIRSYQIHRRAMLPCTQNQPEIDERSCTYVKCPRGQKVCSTECYSPTAKVCCGGVLYNVDAMKECCDRNYVLVRSHITDVCCGGRLHSNVEGYRCCSGKYLEVGEMEVCCQDPIEDRVSVGVGDSCCGGVPYTDNGLQICCDGSLHDGFERQCCGGMVVTSDKQCCGNTIDGAVYDQNDSNICCGLQYLPRNLTKCCEDHDTKQARAHLVLNMTSTEQKCCSTELVSSDEACCHGNGYDPQASVCADVATIELADRSMKQSCGRGSLCTLTQSMLAACDRCDFNRDQFDCFRARRLRSDTRNRRTDAICPTSYIAVYTGPPNVFTYQDTELEAYTTYEYKVVAENKVGVGESSSAEITMPQSKPSEVLPPDWTSDGRDAITLSWKPPKKPNGEITRYILLRDGLEIWRGLALRHTDSFQILSYREYEYTLRACTSVGCSSSVPVRATSVQGIPEFVSPPNALVTGPNSVLLTWLPPPRANGLLQRYTLNDTKVGAIYTIQPGPGTNLRYEHNNLEPYSTHSYILTACTSAGCTDSEQVTVTTNQAKPEGVWIPATSLPLDLVNVDLYWTEPLQPNGPIQEYSLQSSWQLIYAGRPTIFSYTDVISFPGAKIQYQLGAMNEAGFGLSEIHDVRMPRVVPPQQPVLEATVLSPTVIRADWSFPSVVVQRADGKLISNGLSVTTTVPNFSRRRREINEGLTPHTSYHIRVMTCFPYNCNVGRSALTQTSAAPPSGQQIPTLTATGGRSVEIEWEEPLHPNGVITSYQIHRKLSNPDDGLVPIEKRIYTGEANTFTYTDTDAELVPYTEYKYRITCTSDQGDAESDWESVTTKQAVPTGISAPILQAVSAFAINATWEVPFHPNGVITSYRIEHQEVGGDPTIQRPILTALTVPSALTAATFSGLQPFTMYQVRIVAVNQAGMVGRGDWRREKTSPAPPSEVAELSVEKSEDGRSVSLTWDEPALPNGEIQIYNVYEPEVSEIPVYSGRARQFDFRRLTPYTRYTLVLESCTGPGLCTRSPTTTFWTAETIPESQSPPIVQGRTSNSVTLTWRKPARPNGRIRSYQIYRRQIEDPNSDGEVIFDVLDPVHDVYNYTDAGLRPYSRFQYKIRTSTSIGHVDSSWVAVETHQAPPEGISPPVVVPPADRSPTALQVSWNLPTQVNGELQTFKMQRGNSTPLSFPPDQFQYKDINLRPYTMYEYTISACTAGGCSTSEVTQARTFEQAPHYVAPPSAVAFNATSLQTTWQSPGTENGKIVSYTLYGDDNEVMYQGNKTEALITGLLPFRVYSIALEACTNSGCRRSITTQVRTLEAAPIDMAPPDLHVTGANSIEVTWQPPVEPNGNIIRYEVRRNGDLVSISDGRITRYHDFELTPGTQYSYVIVAYNSQGSVSSDPPVSETTHQSAPAGLAPPTLTATSGRFMRADWSTPVNPNGVILNYTLFVRHLFNKKNRNGGNVFLGRATANTFSFELGGLEPHEEYFFWLKTCTLLGCVMSERVMERTLEIPPANQNPPSVVLPHRDQVVYQVPLDISWSPPVNTNGVIRFYKLYRRRLLDDESATEMLERRLAANVTGTSYTDSDLLPYTRYRFQVTALNGAGETTSLWSAPMRSGEATPSGVPAPTFQDVSARSIQVVALDPERKNGIIRGVSIYMKQNNSDDAMQLVTSGTGQQFSLVSLNPVTTYQIAIEMCTLDTLCVRGPSAFVTTLSAPPSGQSVPIVDEVTTSNLSISWTEPAHLNGEISRYEILYRRGCQVTFPPVECHVSPTVVGYSGTSTQTVLRNLHPYTRYDFKVKSFNEYGSTESSWETVITRKSAPKYITHFIVSSNSSYVKVAWPSTFDLNSVLTRFELSDRGRVIYAGLNTVYHYRRTGPSVHKFRLTVYTDTGTTRSPVIIYNTRNNQPTTQIVENIGEDMTEIAAASVPFFQRTWFMVVMVIVAMLVMSVVIGVVFR</sequence>
<organism evidence="19 20">
    <name type="scientific">Ciona intestinalis</name>
    <name type="common">Transparent sea squirt</name>
    <name type="synonym">Ascidia intestinalis</name>
    <dbReference type="NCBI Taxonomy" id="7719"/>
    <lineage>
        <taxon>Eukaryota</taxon>
        <taxon>Metazoa</taxon>
        <taxon>Chordata</taxon>
        <taxon>Tunicata</taxon>
        <taxon>Ascidiacea</taxon>
        <taxon>Phlebobranchia</taxon>
        <taxon>Cionidae</taxon>
        <taxon>Ciona</taxon>
    </lineage>
</organism>
<dbReference type="CDD" id="cd00063">
    <property type="entry name" value="FN3"/>
    <property type="match status" value="27"/>
</dbReference>
<evidence type="ECO:0000313" key="19">
    <source>
        <dbReference type="Ensembl" id="ENSCINP00000009921.3"/>
    </source>
</evidence>
<feature type="disulfide bond" evidence="12">
    <location>
        <begin position="1013"/>
        <end position="1022"/>
    </location>
</feature>
<evidence type="ECO:0000256" key="12">
    <source>
        <dbReference type="PROSITE-ProRule" id="PRU00460"/>
    </source>
</evidence>
<keyword evidence="11 12" id="KW-0424">Laminin EGF-like domain</keyword>
<feature type="disulfide bond" evidence="12">
    <location>
        <begin position="747"/>
        <end position="756"/>
    </location>
</feature>
<dbReference type="Gene3D" id="2.60.120.260">
    <property type="entry name" value="Galactose-binding domain-like"/>
    <property type="match status" value="1"/>
</dbReference>
<dbReference type="Gene3D" id="2.60.40.10">
    <property type="entry name" value="Immunoglobulins"/>
    <property type="match status" value="31"/>
</dbReference>
<feature type="domain" description="Fibronectin type-III" evidence="17">
    <location>
        <begin position="4566"/>
        <end position="4666"/>
    </location>
</feature>
<reference evidence="19" key="2">
    <citation type="submission" date="2025-08" db="UniProtKB">
        <authorList>
            <consortium name="Ensembl"/>
        </authorList>
    </citation>
    <scope>IDENTIFICATION</scope>
</reference>
<dbReference type="FunFam" id="2.10.25.10:FF:000090">
    <property type="entry name" value="laminin subunit alpha"/>
    <property type="match status" value="3"/>
</dbReference>
<evidence type="ECO:0000256" key="3">
    <source>
        <dbReference type="ARBA" id="ARBA00022525"/>
    </source>
</evidence>
<feature type="domain" description="Fibronectin type-III" evidence="17">
    <location>
        <begin position="3708"/>
        <end position="3802"/>
    </location>
</feature>
<dbReference type="SMART" id="SM00282">
    <property type="entry name" value="LamG"/>
    <property type="match status" value="2"/>
</dbReference>
<dbReference type="GO" id="GO:0005604">
    <property type="term" value="C:basement membrane"/>
    <property type="evidence" value="ECO:0000318"/>
    <property type="project" value="GO_Central"/>
</dbReference>
<evidence type="ECO:0000256" key="4">
    <source>
        <dbReference type="ARBA" id="ARBA00022530"/>
    </source>
</evidence>
<dbReference type="PRINTS" id="PR00011">
    <property type="entry name" value="EGFLAMININ"/>
</dbReference>
<dbReference type="Pfam" id="PF13385">
    <property type="entry name" value="Laminin_G_3"/>
    <property type="match status" value="1"/>
</dbReference>
<evidence type="ECO:0008006" key="21">
    <source>
        <dbReference type="Google" id="ProtNLM"/>
    </source>
</evidence>
<dbReference type="FunFam" id="2.60.40.10:FF:001100">
    <property type="entry name" value="Usherin"/>
    <property type="match status" value="2"/>
</dbReference>
<feature type="domain" description="Fibronectin type-III" evidence="17">
    <location>
        <begin position="3994"/>
        <end position="4098"/>
    </location>
</feature>
<name>F6RF18_CIOIN</name>
<feature type="disulfide bond" evidence="12">
    <location>
        <begin position="992"/>
        <end position="1004"/>
    </location>
</feature>
<dbReference type="STRING" id="7719.ENSCINP00000009921"/>
<evidence type="ECO:0000313" key="20">
    <source>
        <dbReference type="Proteomes" id="UP000008144"/>
    </source>
</evidence>
<dbReference type="FunFam" id="2.60.40.10:FF:001882">
    <property type="entry name" value="Usherin"/>
    <property type="match status" value="1"/>
</dbReference>
<feature type="disulfide bond" evidence="12">
    <location>
        <begin position="796"/>
        <end position="805"/>
    </location>
</feature>
<keyword evidence="14" id="KW-0812">Transmembrane</keyword>
<evidence type="ECO:0000256" key="14">
    <source>
        <dbReference type="SAM" id="Phobius"/>
    </source>
</evidence>
<evidence type="ECO:0000259" key="17">
    <source>
        <dbReference type="PROSITE" id="PS50853"/>
    </source>
</evidence>
<dbReference type="FunFam" id="2.60.40.10:FF:001211">
    <property type="entry name" value="Usherin"/>
    <property type="match status" value="1"/>
</dbReference>
<keyword evidence="6" id="KW-0677">Repeat</keyword>
<proteinExistence type="predicted"/>
<dbReference type="SMART" id="SM00180">
    <property type="entry name" value="EGF_Lam"/>
    <property type="match status" value="10"/>
</dbReference>
<dbReference type="Gene3D" id="2.10.25.10">
    <property type="entry name" value="Laminin"/>
    <property type="match status" value="9"/>
</dbReference>
<feature type="disulfide bond" evidence="12">
    <location>
        <begin position="937"/>
        <end position="949"/>
    </location>
</feature>
<dbReference type="FunFam" id="2.60.40.10:FF:003888">
    <property type="match status" value="1"/>
</dbReference>
<dbReference type="CDD" id="cd00055">
    <property type="entry name" value="EGF_Lam"/>
    <property type="match status" value="10"/>
</dbReference>
<dbReference type="FunFam" id="2.60.40.10:FF:001030">
    <property type="entry name" value="Usherin"/>
    <property type="match status" value="1"/>
</dbReference>
<dbReference type="FunFam" id="2.60.40.10:FF:004840">
    <property type="match status" value="1"/>
</dbReference>
<dbReference type="InParanoid" id="F6RF18"/>
<feature type="domain" description="Laminin EGF-like" evidence="16">
    <location>
        <begin position="774"/>
        <end position="825"/>
    </location>
</feature>
<feature type="domain" description="Laminin G" evidence="15">
    <location>
        <begin position="1720"/>
        <end position="1902"/>
    </location>
</feature>
<evidence type="ECO:0000256" key="11">
    <source>
        <dbReference type="ARBA" id="ARBA00023292"/>
    </source>
</evidence>
<dbReference type="PROSITE" id="PS50027">
    <property type="entry name" value="EGF_LAM_2"/>
    <property type="match status" value="7"/>
</dbReference>
<feature type="domain" description="Fibronectin type-III" evidence="17">
    <location>
        <begin position="2163"/>
        <end position="2261"/>
    </location>
</feature>
<dbReference type="FunFam" id="2.60.40.10:FF:003890">
    <property type="match status" value="1"/>
</dbReference>
<keyword evidence="4" id="KW-0272">Extracellular matrix</keyword>
<feature type="domain" description="Laminin EGF-like" evidence="16">
    <location>
        <begin position="826"/>
        <end position="878"/>
    </location>
</feature>
<dbReference type="Gene3D" id="2.60.120.200">
    <property type="match status" value="3"/>
</dbReference>
<feature type="domain" description="Fibronectin type-III" evidence="17">
    <location>
        <begin position="4386"/>
        <end position="4474"/>
    </location>
</feature>
<evidence type="ECO:0000256" key="5">
    <source>
        <dbReference type="ARBA" id="ARBA00022729"/>
    </source>
</evidence>
<feature type="disulfide bond" evidence="12">
    <location>
        <begin position="908"/>
        <end position="917"/>
    </location>
</feature>
<dbReference type="FunFam" id="2.60.120.260:FF:000227">
    <property type="entry name" value="Predicted protein"/>
    <property type="match status" value="1"/>
</dbReference>
<dbReference type="PANTHER" id="PTHR46957">
    <property type="entry name" value="CYTOKINE RECEPTOR"/>
    <property type="match status" value="1"/>
</dbReference>
<dbReference type="GO" id="GO:0042995">
    <property type="term" value="C:cell projection"/>
    <property type="evidence" value="ECO:0007669"/>
    <property type="project" value="UniProtKB-SubCell"/>
</dbReference>
<dbReference type="InterPro" id="IPR008211">
    <property type="entry name" value="Laminin_N"/>
</dbReference>
<keyword evidence="14" id="KW-1133">Transmembrane helix</keyword>
<dbReference type="InterPro" id="IPR050713">
    <property type="entry name" value="RTP_Phos/Ushers"/>
</dbReference>
<feature type="disulfide bond" evidence="12">
    <location>
        <begin position="975"/>
        <end position="989"/>
    </location>
</feature>
<dbReference type="FunFam" id="2.60.40.10:FF:001085">
    <property type="entry name" value="Usherin"/>
    <property type="match status" value="1"/>
</dbReference>
<feature type="domain" description="Fibronectin type-III" evidence="17">
    <location>
        <begin position="2753"/>
        <end position="2843"/>
    </location>
</feature>
<dbReference type="InterPro" id="IPR006558">
    <property type="entry name" value="LamG-like"/>
</dbReference>
<feature type="domain" description="Laminin EGF-like" evidence="16">
    <location>
        <begin position="726"/>
        <end position="773"/>
    </location>
</feature>
<feature type="domain" description="Laminin N-terminal" evidence="18">
    <location>
        <begin position="251"/>
        <end position="495"/>
    </location>
</feature>
<comment type="subcellular location">
    <subcellularLocation>
        <location evidence="1">Cell projection</location>
    </subcellularLocation>
    <subcellularLocation>
        <location evidence="2">Secreted</location>
        <location evidence="2">Extracellular space</location>
        <location evidence="2">Extracellular matrix</location>
    </subcellularLocation>
</comment>
<feature type="disulfide bond" evidence="12">
    <location>
        <begin position="726"/>
        <end position="738"/>
    </location>
</feature>
<dbReference type="PROSITE" id="PS50025">
    <property type="entry name" value="LAM_G_DOMAIN"/>
    <property type="match status" value="2"/>
</dbReference>
<dbReference type="InterPro" id="IPR003961">
    <property type="entry name" value="FN3_dom"/>
</dbReference>
<evidence type="ECO:0000256" key="6">
    <source>
        <dbReference type="ARBA" id="ARBA00022737"/>
    </source>
</evidence>
<dbReference type="OMA" id="LYMDGML"/>
<feature type="domain" description="Fibronectin type-III" evidence="17">
    <location>
        <begin position="2558"/>
        <end position="2645"/>
    </location>
</feature>